<keyword evidence="3" id="KW-1185">Reference proteome</keyword>
<evidence type="ECO:0000313" key="2">
    <source>
        <dbReference type="EMBL" id="QNN47483.1"/>
    </source>
</evidence>
<evidence type="ECO:0000256" key="1">
    <source>
        <dbReference type="SAM" id="SignalP"/>
    </source>
</evidence>
<feature type="signal peptide" evidence="1">
    <location>
        <begin position="1"/>
        <end position="22"/>
    </location>
</feature>
<dbReference type="PROSITE" id="PS51257">
    <property type="entry name" value="PROKAR_LIPOPROTEIN"/>
    <property type="match status" value="1"/>
</dbReference>
<gene>
    <name evidence="2" type="ORF">H9L17_04920</name>
</gene>
<organism evidence="2 3">
    <name type="scientific">Thermomonas brevis</name>
    <dbReference type="NCBI Taxonomy" id="215691"/>
    <lineage>
        <taxon>Bacteria</taxon>
        <taxon>Pseudomonadati</taxon>
        <taxon>Pseudomonadota</taxon>
        <taxon>Gammaproteobacteria</taxon>
        <taxon>Lysobacterales</taxon>
        <taxon>Lysobacteraceae</taxon>
        <taxon>Thermomonas</taxon>
    </lineage>
</organism>
<protein>
    <submittedName>
        <fullName evidence="2">Uncharacterized protein</fullName>
    </submittedName>
</protein>
<keyword evidence="1" id="KW-0732">Signal</keyword>
<dbReference type="Proteomes" id="UP000515977">
    <property type="component" value="Chromosome"/>
</dbReference>
<sequence length="184" mass="20001">MRTSILAVIASFIALLPAASYACKYPEPPSFRSALKDANNVFVFRLDSAEYKREDLGSGAYTAWVEGKISPVQNLFGNPTGYKSIKYSTFWCGGVNLVVGHHYLIATNAKGSNIELVSADGSVLDIDNFYNPAQKKASLRSQLILPVIKAIYGVEPLPASFPPRDIVARTVVQPPPPPPKKPHV</sequence>
<dbReference type="KEGG" id="tbv:H9L17_04920"/>
<dbReference type="RefSeq" id="WP_187571228.1">
    <property type="nucleotide sequence ID" value="NZ_CP060711.1"/>
</dbReference>
<dbReference type="EMBL" id="CP060711">
    <property type="protein sequence ID" value="QNN47483.1"/>
    <property type="molecule type" value="Genomic_DNA"/>
</dbReference>
<evidence type="ECO:0000313" key="3">
    <source>
        <dbReference type="Proteomes" id="UP000515977"/>
    </source>
</evidence>
<reference evidence="2 3" key="1">
    <citation type="submission" date="2020-08" db="EMBL/GenBank/DDBJ databases">
        <title>Genome sequence of Thermomonas brevis KACC 16975T.</title>
        <authorList>
            <person name="Hyun D.-W."/>
            <person name="Bae J.-W."/>
        </authorList>
    </citation>
    <scope>NUCLEOTIDE SEQUENCE [LARGE SCALE GENOMIC DNA]</scope>
    <source>
        <strain evidence="2 3">KACC 16975</strain>
    </source>
</reference>
<proteinExistence type="predicted"/>
<feature type="chain" id="PRO_5028990658" evidence="1">
    <location>
        <begin position="23"/>
        <end position="184"/>
    </location>
</feature>
<dbReference type="AlphaFoldDB" id="A0A7G9QVV8"/>
<accession>A0A7G9QVV8</accession>
<name>A0A7G9QVV8_9GAMM</name>